<sequence>PPGEPNRELEVEGPHRDSEVLVFEACLPRLELCQRCPLQRLRSILAELGSFALKGRCLHDVVEGKSSGLFRRSSQADDPKN</sequence>
<reference evidence="1" key="1">
    <citation type="submission" date="2014-05" db="EMBL/GenBank/DDBJ databases">
        <title>The transcriptome of the halophilic microalga Tetraselmis sp. GSL018 isolated from the Great Salt Lake, Utah.</title>
        <authorList>
            <person name="Jinkerson R.E."/>
            <person name="D'Adamo S."/>
            <person name="Posewitz M.C."/>
        </authorList>
    </citation>
    <scope>NUCLEOTIDE SEQUENCE</scope>
    <source>
        <strain evidence="1">GSL018</strain>
    </source>
</reference>
<dbReference type="EMBL" id="GBEZ01019106">
    <property type="protein sequence ID" value="JAC67401.1"/>
    <property type="molecule type" value="Transcribed_RNA"/>
</dbReference>
<gene>
    <name evidence="1" type="ORF">TSPGSL018_11271</name>
</gene>
<protein>
    <submittedName>
        <fullName evidence="1">Uncharacterized protein</fullName>
    </submittedName>
</protein>
<dbReference type="AlphaFoldDB" id="A0A061RA60"/>
<organism evidence="1">
    <name type="scientific">Tetraselmis sp. GSL018</name>
    <dbReference type="NCBI Taxonomy" id="582737"/>
    <lineage>
        <taxon>Eukaryota</taxon>
        <taxon>Viridiplantae</taxon>
        <taxon>Chlorophyta</taxon>
        <taxon>core chlorophytes</taxon>
        <taxon>Chlorodendrophyceae</taxon>
        <taxon>Chlorodendrales</taxon>
        <taxon>Chlorodendraceae</taxon>
        <taxon>Tetraselmis</taxon>
    </lineage>
</organism>
<feature type="non-terminal residue" evidence="1">
    <location>
        <position position="1"/>
    </location>
</feature>
<proteinExistence type="predicted"/>
<evidence type="ECO:0000313" key="1">
    <source>
        <dbReference type="EMBL" id="JAC67401.1"/>
    </source>
</evidence>
<accession>A0A061RA60</accession>
<name>A0A061RA60_9CHLO</name>